<name>A0ABW0KAY8_9BACL</name>
<evidence type="ECO:0000313" key="3">
    <source>
        <dbReference type="Proteomes" id="UP001596044"/>
    </source>
</evidence>
<organism evidence="2 3">
    <name type="scientific">Paenibacillus aestuarii</name>
    <dbReference type="NCBI Taxonomy" id="516965"/>
    <lineage>
        <taxon>Bacteria</taxon>
        <taxon>Bacillati</taxon>
        <taxon>Bacillota</taxon>
        <taxon>Bacilli</taxon>
        <taxon>Bacillales</taxon>
        <taxon>Paenibacillaceae</taxon>
        <taxon>Paenibacillus</taxon>
    </lineage>
</organism>
<evidence type="ECO:0000313" key="2">
    <source>
        <dbReference type="EMBL" id="MFC5450207.1"/>
    </source>
</evidence>
<keyword evidence="1" id="KW-0732">Signal</keyword>
<keyword evidence="3" id="KW-1185">Reference proteome</keyword>
<feature type="signal peptide" evidence="1">
    <location>
        <begin position="1"/>
        <end position="27"/>
    </location>
</feature>
<comment type="caution">
    <text evidence="2">The sequence shown here is derived from an EMBL/GenBank/DDBJ whole genome shotgun (WGS) entry which is preliminary data.</text>
</comment>
<dbReference type="Gene3D" id="6.10.250.3150">
    <property type="match status" value="1"/>
</dbReference>
<sequence>MNNKIKAIWMSILLLQSLMLPSYSAYAEEGAQNQGDTKELVQKGLTIFEIDKEVARLNDQDAQIAEQIKQNERDIDNQNQDVAKTRKHAARVVRAYYTGERDSIWMLMFSVTSFSDALKMFEYLSMIISNDHRALDQFTTSFVKLKALRSGLETSRLQLQQTKDKYLQQRTRLVQLQEELDKQLAITAQAKVIEEQINNVNKQWRDQGVPLFREYLRNLNTAFKDLPQYVTNGSNNFLDLSNLKNPVITITDQQFNAYIHTKNEQLANLNFTFLDGSIEAQGTQDDVHVTLDGQFILIENPDMNEVRFQVNRLVFNGFELPDTTIDDFAKEFKLGFIPRKMVSYMDVVSVETKKGVATVKLKLML</sequence>
<evidence type="ECO:0000256" key="1">
    <source>
        <dbReference type="SAM" id="SignalP"/>
    </source>
</evidence>
<reference evidence="3" key="1">
    <citation type="journal article" date="2019" name="Int. J. Syst. Evol. Microbiol.">
        <title>The Global Catalogue of Microorganisms (GCM) 10K type strain sequencing project: providing services to taxonomists for standard genome sequencing and annotation.</title>
        <authorList>
            <consortium name="The Broad Institute Genomics Platform"/>
            <consortium name="The Broad Institute Genome Sequencing Center for Infectious Disease"/>
            <person name="Wu L."/>
            <person name="Ma J."/>
        </authorList>
    </citation>
    <scope>NUCLEOTIDE SEQUENCE [LARGE SCALE GENOMIC DNA]</scope>
    <source>
        <strain evidence="3">KACC 11904</strain>
    </source>
</reference>
<dbReference type="RefSeq" id="WP_270885503.1">
    <property type="nucleotide sequence ID" value="NZ_JAQFVF010000089.1"/>
</dbReference>
<feature type="chain" id="PRO_5045771077" evidence="1">
    <location>
        <begin position="28"/>
        <end position="365"/>
    </location>
</feature>
<dbReference type="EMBL" id="JBHSMJ010000025">
    <property type="protein sequence ID" value="MFC5450207.1"/>
    <property type="molecule type" value="Genomic_DNA"/>
</dbReference>
<protein>
    <submittedName>
        <fullName evidence="2">Coiled-coil domain-containing protein</fullName>
    </submittedName>
</protein>
<dbReference type="Proteomes" id="UP001596044">
    <property type="component" value="Unassembled WGS sequence"/>
</dbReference>
<gene>
    <name evidence="2" type="ORF">ACFPOG_18315</name>
</gene>
<proteinExistence type="predicted"/>
<accession>A0ABW0KAY8</accession>